<dbReference type="RefSeq" id="WP_344640436.1">
    <property type="nucleotide sequence ID" value="NZ_BAAATR010000045.1"/>
</dbReference>
<name>A0ABN3EUX9_9ACTN</name>
<gene>
    <name evidence="1" type="ORF">GCM10010430_68230</name>
</gene>
<dbReference type="Gene3D" id="3.40.50.720">
    <property type="entry name" value="NAD(P)-binding Rossmann-like Domain"/>
    <property type="match status" value="1"/>
</dbReference>
<dbReference type="EMBL" id="BAAATR010000045">
    <property type="protein sequence ID" value="GAA2272618.1"/>
    <property type="molecule type" value="Genomic_DNA"/>
</dbReference>
<dbReference type="Proteomes" id="UP001500305">
    <property type="component" value="Unassembled WGS sequence"/>
</dbReference>
<keyword evidence="2" id="KW-1185">Reference proteome</keyword>
<sequence length="643" mass="68729">MRPKLKSDVLYVPTGDGVHVFGAGADVALRGRSAYQWLDRIAPYLDGSREFDDLVRDLPDDKRAVVEALVRRLHAAGCLVDATEDLPHGLTARELETYAADIAFVEYHRDSAAQRFESWRNSTVVVLGSGPAFTALVCSALHCGVRRLRAVRTPENATDTARLAESAVEAARRDPDQTLVQVPLSDAEEAALARADVVLHVASAHEVDRAVRLAGLCRTSGTLLVQGLVLDDVAWLGPAGSAWESAWLRLGAHGPFRESEFLTGPAAAVVAGHLGLAAFRAVTGVTTPDDTNLTRIDLETLRTSVHSFLPHPTARPARPEAEARFADRITRLSSADPVTEQDFSARAARCFDPHTGILRSLDEGAFTQLPLNVTEAVPHLNVTEAVPPHSDGTPRVFGSGLGFVEARQRAALRGLAVYAAGAADPRRFSPGGTVWGWDLVGQRARAVPAAEAFTVGTGLAARLSWGDAVTDGIAQHCARLAVADVSARRTNPVALELAGTALDARARCHLDLLRSARGSVQAADIGGELGTPVLAWWQEGRPVAVTCGPNAVVDGLEQVVLDRQAALAREPQYAPTRIDGLDRLPTLASGVRRPREADLQELVGALRLRGLRPVVVPLDHDPAVHELLPTVLRIVLVDESSAR</sequence>
<dbReference type="Gene3D" id="3.90.930.60">
    <property type="match status" value="1"/>
</dbReference>
<comment type="caution">
    <text evidence="1">The sequence shown here is derived from an EMBL/GenBank/DDBJ whole genome shotgun (WGS) entry which is preliminary data.</text>
</comment>
<protein>
    <recommendedName>
        <fullName evidence="3">Thiazole-containing bacteriocin maturation protein</fullName>
    </recommendedName>
</protein>
<evidence type="ECO:0008006" key="3">
    <source>
        <dbReference type="Google" id="ProtNLM"/>
    </source>
</evidence>
<reference evidence="1 2" key="1">
    <citation type="journal article" date="2019" name="Int. J. Syst. Evol. Microbiol.">
        <title>The Global Catalogue of Microorganisms (GCM) 10K type strain sequencing project: providing services to taxonomists for standard genome sequencing and annotation.</title>
        <authorList>
            <consortium name="The Broad Institute Genomics Platform"/>
            <consortium name="The Broad Institute Genome Sequencing Center for Infectious Disease"/>
            <person name="Wu L."/>
            <person name="Ma J."/>
        </authorList>
    </citation>
    <scope>NUCLEOTIDE SEQUENCE [LARGE SCALE GENOMIC DNA]</scope>
    <source>
        <strain evidence="1 2">JCM 7356</strain>
    </source>
</reference>
<evidence type="ECO:0000313" key="1">
    <source>
        <dbReference type="EMBL" id="GAA2272618.1"/>
    </source>
</evidence>
<evidence type="ECO:0000313" key="2">
    <source>
        <dbReference type="Proteomes" id="UP001500305"/>
    </source>
</evidence>
<proteinExistence type="predicted"/>
<accession>A0ABN3EUX9</accession>
<organism evidence="1 2">
    <name type="scientific">Kitasatospora cystarginea</name>
    <dbReference type="NCBI Taxonomy" id="58350"/>
    <lineage>
        <taxon>Bacteria</taxon>
        <taxon>Bacillati</taxon>
        <taxon>Actinomycetota</taxon>
        <taxon>Actinomycetes</taxon>
        <taxon>Kitasatosporales</taxon>
        <taxon>Streptomycetaceae</taxon>
        <taxon>Kitasatospora</taxon>
    </lineage>
</organism>